<organism evidence="5 6">
    <name type="scientific">Arcanobacterium phocae</name>
    <dbReference type="NCBI Taxonomy" id="131112"/>
    <lineage>
        <taxon>Bacteria</taxon>
        <taxon>Bacillati</taxon>
        <taxon>Actinomycetota</taxon>
        <taxon>Actinomycetes</taxon>
        <taxon>Actinomycetales</taxon>
        <taxon>Actinomycetaceae</taxon>
        <taxon>Arcanobacterium</taxon>
    </lineage>
</organism>
<evidence type="ECO:0000256" key="2">
    <source>
        <dbReference type="ARBA" id="ARBA00022643"/>
    </source>
</evidence>
<feature type="domain" description="NADPH-dependent FMN reductase-like" evidence="4">
    <location>
        <begin position="1"/>
        <end position="146"/>
    </location>
</feature>
<dbReference type="InterPro" id="IPR005025">
    <property type="entry name" value="FMN_Rdtase-like_dom"/>
</dbReference>
<dbReference type="GO" id="GO:0016491">
    <property type="term" value="F:oxidoreductase activity"/>
    <property type="evidence" value="ECO:0007669"/>
    <property type="project" value="UniProtKB-KW"/>
</dbReference>
<reference evidence="6" key="1">
    <citation type="submission" date="2016-10" db="EMBL/GenBank/DDBJ databases">
        <authorList>
            <person name="Varghese N."/>
            <person name="Submissions S."/>
        </authorList>
    </citation>
    <scope>NUCLEOTIDE SEQUENCE [LARGE SCALE GENOMIC DNA]</scope>
    <source>
        <strain evidence="6">DSM 10002</strain>
    </source>
</reference>
<dbReference type="InterPro" id="IPR051814">
    <property type="entry name" value="NAD(P)H-dep_FMN_reductase"/>
</dbReference>
<sequence length="211" mass="22150">MKVVVVSASLSESSTTSTLGRKLAQATVNAATNATFSIIELRHAAVAVTNAVLTGFPSPELEAVFDDVAQADAIIAVTPAYNASYSGLFKLFFDVLPEDTLKGKPVAIGVTGGTPRHSLVTEHAVRPLFSYLHAVVAPTAVYAATEDFGVAAYDSDGHDGSALERRINRTGQELAKLADIADNSAKPQATKSDDTDDATSLFADFAPFDQM</sequence>
<dbReference type="PANTHER" id="PTHR43408">
    <property type="entry name" value="FMN REDUCTASE (NADPH)"/>
    <property type="match status" value="1"/>
</dbReference>
<proteinExistence type="predicted"/>
<evidence type="ECO:0000259" key="4">
    <source>
        <dbReference type="Pfam" id="PF03358"/>
    </source>
</evidence>
<dbReference type="SUPFAM" id="SSF52218">
    <property type="entry name" value="Flavoproteins"/>
    <property type="match status" value="1"/>
</dbReference>
<keyword evidence="2" id="KW-0288">FMN</keyword>
<evidence type="ECO:0000256" key="3">
    <source>
        <dbReference type="ARBA" id="ARBA00023002"/>
    </source>
</evidence>
<dbReference type="Pfam" id="PF03358">
    <property type="entry name" value="FMN_red"/>
    <property type="match status" value="1"/>
</dbReference>
<dbReference type="RefSeq" id="WP_157672967.1">
    <property type="nucleotide sequence ID" value="NZ_LT629804.1"/>
</dbReference>
<gene>
    <name evidence="5" type="ORF">SAMN04489737_1531</name>
</gene>
<evidence type="ECO:0000256" key="1">
    <source>
        <dbReference type="ARBA" id="ARBA00022630"/>
    </source>
</evidence>
<dbReference type="InterPro" id="IPR023932">
    <property type="entry name" value="CE1759_FMN_reduct"/>
</dbReference>
<keyword evidence="3" id="KW-0560">Oxidoreductase</keyword>
<dbReference type="GeneID" id="65345258"/>
<keyword evidence="6" id="KW-1185">Reference proteome</keyword>
<dbReference type="InterPro" id="IPR029039">
    <property type="entry name" value="Flavoprotein-like_sf"/>
</dbReference>
<evidence type="ECO:0000313" key="5">
    <source>
        <dbReference type="EMBL" id="SDU81487.1"/>
    </source>
</evidence>
<dbReference type="Proteomes" id="UP000214355">
    <property type="component" value="Chromosome I"/>
</dbReference>
<dbReference type="STRING" id="131112.SAMN04489737_1531"/>
<keyword evidence="1" id="KW-0285">Flavoprotein</keyword>
<name>A0A1H2LKF0_9ACTO</name>
<dbReference type="OrthoDB" id="1643408at2"/>
<evidence type="ECO:0000313" key="6">
    <source>
        <dbReference type="Proteomes" id="UP000214355"/>
    </source>
</evidence>
<protein>
    <submittedName>
        <fullName evidence="5">FMN reductase</fullName>
    </submittedName>
</protein>
<dbReference type="PANTHER" id="PTHR43408:SF2">
    <property type="entry name" value="FMN REDUCTASE (NADPH)"/>
    <property type="match status" value="1"/>
</dbReference>
<accession>A0A1H2LKF0</accession>
<dbReference type="Gene3D" id="3.40.50.360">
    <property type="match status" value="1"/>
</dbReference>
<dbReference type="EMBL" id="LT629804">
    <property type="protein sequence ID" value="SDU81487.1"/>
    <property type="molecule type" value="Genomic_DNA"/>
</dbReference>
<dbReference type="AlphaFoldDB" id="A0A1H2LKF0"/>
<dbReference type="NCBIfam" id="TIGR04037">
    <property type="entry name" value="LLM_duo_CE1759"/>
    <property type="match status" value="1"/>
</dbReference>